<evidence type="ECO:0000256" key="1">
    <source>
        <dbReference type="SAM" id="MobiDB-lite"/>
    </source>
</evidence>
<sequence length="648" mass="71554">MPALSAMRARRKKHAWLSEFTVSGSGQAFWTGSQFHEAQELAAWRMDIPAMDTLTGDDFRVLVLLPGERDAPLRCELRTTSLADHPPYEALSYVWSIKPDPARLEVDGQSVAITEGLEHILFRLRHASEPRTLWIDRLCINQSDTTEKSAQVSRMRAIYSNCTRALLWMGELDEDTPLADAEAGVAVLEYIAAHDPGSDSDSDSDSDSNSDAGSNSDTSSHSKASSGPETDPHSDVSSNEAVVPPVPECIKSEESFRAAMAALGRISPRKGPWWKRVWTVQEAMLPPDALFLWGPFSISWDTMAAASEAWIRTCDYEESMTGSQCEMLHDPGHLGDTMAHIIWMGSYDSETGEPPLPTAVKWRGRSATMPVDKVYALTGLNAPGVLPRSEKCDYTLDMRQVYINYTLDLIHRDGDSGDLHPLVIDPRREPDADDDGEGLPRWVVDMRSEPKYDTVPWRQYHFYHRFEANQGLPRDCPPEYDGEALRLSGVAIDTVAEVGDGYYVEVDGIHDYPPVRPILRAWWTQYCRSPLANLAVADEVLYCGLEPGNCDIYDRPRSRGGDPGGPAGRGAAPPQQHGGGGRRAVRPPARLRRPGYQESSVLCHGGRAPGAGALGDGGRGRGLGFWAWAGAVYFASAARRGFQCYYQW</sequence>
<dbReference type="PANTHER" id="PTHR24148:SF82">
    <property type="entry name" value="HETEROKARYON INCOMPATIBILITY DOMAIN-CONTAINING PROTEIN"/>
    <property type="match status" value="1"/>
</dbReference>
<feature type="compositionally biased region" description="Low complexity" evidence="1">
    <location>
        <begin position="209"/>
        <end position="222"/>
    </location>
</feature>
<evidence type="ECO:0000313" key="4">
    <source>
        <dbReference type="Proteomes" id="UP001396898"/>
    </source>
</evidence>
<keyword evidence="4" id="KW-1185">Reference proteome</keyword>
<proteinExistence type="predicted"/>
<feature type="compositionally biased region" description="Acidic residues" evidence="1">
    <location>
        <begin position="198"/>
        <end position="208"/>
    </location>
</feature>
<comment type="caution">
    <text evidence="3">The sequence shown here is derived from an EMBL/GenBank/DDBJ whole genome shotgun (WGS) entry which is preliminary data.</text>
</comment>
<feature type="region of interest" description="Disordered" evidence="1">
    <location>
        <begin position="554"/>
        <end position="588"/>
    </location>
</feature>
<evidence type="ECO:0000313" key="3">
    <source>
        <dbReference type="EMBL" id="KAK7994432.1"/>
    </source>
</evidence>
<name>A0ABR1R0C0_9PEZI</name>
<organism evidence="3 4">
    <name type="scientific">Apiospora marii</name>
    <dbReference type="NCBI Taxonomy" id="335849"/>
    <lineage>
        <taxon>Eukaryota</taxon>
        <taxon>Fungi</taxon>
        <taxon>Dikarya</taxon>
        <taxon>Ascomycota</taxon>
        <taxon>Pezizomycotina</taxon>
        <taxon>Sordariomycetes</taxon>
        <taxon>Xylariomycetidae</taxon>
        <taxon>Amphisphaeriales</taxon>
        <taxon>Apiosporaceae</taxon>
        <taxon>Apiospora</taxon>
    </lineage>
</organism>
<accession>A0ABR1R0C0</accession>
<dbReference type="PANTHER" id="PTHR24148">
    <property type="entry name" value="ANKYRIN REPEAT DOMAIN-CONTAINING PROTEIN 39 HOMOLOG-RELATED"/>
    <property type="match status" value="1"/>
</dbReference>
<feature type="region of interest" description="Disordered" evidence="1">
    <location>
        <begin position="194"/>
        <end position="246"/>
    </location>
</feature>
<dbReference type="InterPro" id="IPR052895">
    <property type="entry name" value="HetReg/Transcr_Mod"/>
</dbReference>
<dbReference type="InterPro" id="IPR010730">
    <property type="entry name" value="HET"/>
</dbReference>
<dbReference type="Pfam" id="PF06985">
    <property type="entry name" value="HET"/>
    <property type="match status" value="1"/>
</dbReference>
<dbReference type="EMBL" id="JAQQWI010000024">
    <property type="protein sequence ID" value="KAK7994432.1"/>
    <property type="molecule type" value="Genomic_DNA"/>
</dbReference>
<feature type="domain" description="Heterokaryon incompatibility" evidence="2">
    <location>
        <begin position="88"/>
        <end position="282"/>
    </location>
</feature>
<protein>
    <recommendedName>
        <fullName evidence="2">Heterokaryon incompatibility domain-containing protein</fullName>
    </recommendedName>
</protein>
<dbReference type="Proteomes" id="UP001396898">
    <property type="component" value="Unassembled WGS sequence"/>
</dbReference>
<evidence type="ECO:0000259" key="2">
    <source>
        <dbReference type="Pfam" id="PF06985"/>
    </source>
</evidence>
<gene>
    <name evidence="3" type="ORF">PG991_016020</name>
</gene>
<reference evidence="3 4" key="1">
    <citation type="submission" date="2023-01" db="EMBL/GenBank/DDBJ databases">
        <title>Analysis of 21 Apiospora genomes using comparative genomics revels a genus with tremendous synthesis potential of carbohydrate active enzymes and secondary metabolites.</title>
        <authorList>
            <person name="Sorensen T."/>
        </authorList>
    </citation>
    <scope>NUCLEOTIDE SEQUENCE [LARGE SCALE GENOMIC DNA]</scope>
    <source>
        <strain evidence="3 4">CBS 20057</strain>
    </source>
</reference>